<proteinExistence type="predicted"/>
<dbReference type="Proteomes" id="UP000322983">
    <property type="component" value="Chromosome"/>
</dbReference>
<dbReference type="AlphaFoldDB" id="A0A510DTM2"/>
<dbReference type="KEGG" id="step:IC006_0803"/>
<evidence type="ECO:0000313" key="2">
    <source>
        <dbReference type="EMBL" id="BBG26273.1"/>
    </source>
</evidence>
<sequence length="114" mass="13456">MRGRHLDLSEKQVVLNAIEGYKFDVMLAGIMDDSLLIVSKKETPHFYEENGKKYTIIHYYPDDYINLLLQGKEEEVFRPFHVYYFVKVYMRKVLDVLASVEVARMADEYGKNQP</sequence>
<dbReference type="STRING" id="1294262.GCA_001316085_01628"/>
<evidence type="ECO:0000313" key="3">
    <source>
        <dbReference type="Proteomes" id="UP000322983"/>
    </source>
</evidence>
<organism evidence="1 3">
    <name type="scientific">Sulfuracidifex tepidarius</name>
    <dbReference type="NCBI Taxonomy" id="1294262"/>
    <lineage>
        <taxon>Archaea</taxon>
        <taxon>Thermoproteota</taxon>
        <taxon>Thermoprotei</taxon>
        <taxon>Sulfolobales</taxon>
        <taxon>Sulfolobaceae</taxon>
        <taxon>Sulfuracidifex</taxon>
    </lineage>
</organism>
<accession>A0A510DTM2</accession>
<dbReference type="EMBL" id="AP018930">
    <property type="protein sequence ID" value="BBG26273.1"/>
    <property type="molecule type" value="Genomic_DNA"/>
</dbReference>
<evidence type="ECO:0000313" key="1">
    <source>
        <dbReference type="EMBL" id="BBG23519.1"/>
    </source>
</evidence>
<keyword evidence="3" id="KW-1185">Reference proteome</keyword>
<reference evidence="1 3" key="2">
    <citation type="journal article" date="2020" name="Int. J. Syst. Evol. Microbiol.">
        <title>Sulfuracidifex tepidarius gen. nov., sp. nov. and transfer of Sulfolobus metallicus Huber and Stetter 1992 to the genus Sulfuracidifex as Sulfuracidifex metallicus comb. nov.</title>
        <authorList>
            <person name="Itoh T."/>
            <person name="Miura T."/>
            <person name="Sakai H.D."/>
            <person name="Kato S."/>
            <person name="Ohkuma M."/>
            <person name="Takashina T."/>
        </authorList>
    </citation>
    <scope>NUCLEOTIDE SEQUENCE [LARGE SCALE GENOMIC DNA]</scope>
    <source>
        <strain evidence="1 3">IC-006</strain>
        <strain evidence="2">IC-007</strain>
    </source>
</reference>
<reference evidence="4" key="1">
    <citation type="submission" date="2018-09" db="EMBL/GenBank/DDBJ databases">
        <title>Complete Genome Sequencing of Sulfolobus sp. JCM 16834.</title>
        <authorList>
            <person name="Kato S."/>
            <person name="Itoh T."/>
            <person name="Ohkuma M."/>
        </authorList>
    </citation>
    <scope>NUCLEOTIDE SEQUENCE [LARGE SCALE GENOMIC DNA]</scope>
    <source>
        <strain evidence="4">IC-007</strain>
    </source>
</reference>
<name>A0A510DTM2_9CREN</name>
<evidence type="ECO:0000313" key="4">
    <source>
        <dbReference type="Proteomes" id="UP000325030"/>
    </source>
</evidence>
<dbReference type="EMBL" id="AP018929">
    <property type="protein sequence ID" value="BBG23519.1"/>
    <property type="molecule type" value="Genomic_DNA"/>
</dbReference>
<dbReference type="Proteomes" id="UP000325030">
    <property type="component" value="Chromosome"/>
</dbReference>
<protein>
    <submittedName>
        <fullName evidence="1">Uncharacterized protein</fullName>
    </submittedName>
</protein>
<gene>
    <name evidence="1" type="ORF">IC006_0803</name>
    <name evidence="2" type="ORF">IC007_0778</name>
</gene>
<accession>A0A510E1A7</accession>